<gene>
    <name evidence="1" type="ORF">S12H4_27178</name>
</gene>
<dbReference type="InterPro" id="IPR032710">
    <property type="entry name" value="NTF2-like_dom_sf"/>
</dbReference>
<evidence type="ECO:0008006" key="2">
    <source>
        <dbReference type="Google" id="ProtNLM"/>
    </source>
</evidence>
<feature type="non-terminal residue" evidence="1">
    <location>
        <position position="131"/>
    </location>
</feature>
<organism evidence="1">
    <name type="scientific">marine sediment metagenome</name>
    <dbReference type="NCBI Taxonomy" id="412755"/>
    <lineage>
        <taxon>unclassified sequences</taxon>
        <taxon>metagenomes</taxon>
        <taxon>ecological metagenomes</taxon>
    </lineage>
</organism>
<protein>
    <recommendedName>
        <fullName evidence="2">NTF2-like N-terminal transpeptidase domain-containing protein</fullName>
    </recommendedName>
</protein>
<sequence>MKRKYFLIVLFLILAISLPGCGVVTDEEKVRDVIDEYFLAINDQNWDRAKSYCIYESDVYYETCLLEDYIDFLYPSVVTINFQVDIFDIVITGDYASAHIDGVLTIVIDDLSETYDSLGYFYLQRISNNWK</sequence>
<dbReference type="AlphaFoldDB" id="X1U6G3"/>
<reference evidence="1" key="1">
    <citation type="journal article" date="2014" name="Front. Microbiol.">
        <title>High frequency of phylogenetically diverse reductive dehalogenase-homologous genes in deep subseafloor sedimentary metagenomes.</title>
        <authorList>
            <person name="Kawai M."/>
            <person name="Futagami T."/>
            <person name="Toyoda A."/>
            <person name="Takaki Y."/>
            <person name="Nishi S."/>
            <person name="Hori S."/>
            <person name="Arai W."/>
            <person name="Tsubouchi T."/>
            <person name="Morono Y."/>
            <person name="Uchiyama I."/>
            <person name="Ito T."/>
            <person name="Fujiyama A."/>
            <person name="Inagaki F."/>
            <person name="Takami H."/>
        </authorList>
    </citation>
    <scope>NUCLEOTIDE SEQUENCE</scope>
    <source>
        <strain evidence="1">Expedition CK06-06</strain>
    </source>
</reference>
<name>X1U6G3_9ZZZZ</name>
<dbReference type="SUPFAM" id="SSF54427">
    <property type="entry name" value="NTF2-like"/>
    <property type="match status" value="1"/>
</dbReference>
<proteinExistence type="predicted"/>
<accession>X1U6G3</accession>
<evidence type="ECO:0000313" key="1">
    <source>
        <dbReference type="EMBL" id="GAI95425.1"/>
    </source>
</evidence>
<comment type="caution">
    <text evidence="1">The sequence shown here is derived from an EMBL/GenBank/DDBJ whole genome shotgun (WGS) entry which is preliminary data.</text>
</comment>
<dbReference type="EMBL" id="BARW01015496">
    <property type="protein sequence ID" value="GAI95425.1"/>
    <property type="molecule type" value="Genomic_DNA"/>
</dbReference>